<dbReference type="Proteomes" id="UP000634136">
    <property type="component" value="Unassembled WGS sequence"/>
</dbReference>
<reference evidence="1" key="1">
    <citation type="submission" date="2020-09" db="EMBL/GenBank/DDBJ databases">
        <title>Genome-Enabled Discovery of Anthraquinone Biosynthesis in Senna tora.</title>
        <authorList>
            <person name="Kang S.-H."/>
            <person name="Pandey R.P."/>
            <person name="Lee C.-M."/>
            <person name="Sim J.-S."/>
            <person name="Jeong J.-T."/>
            <person name="Choi B.-S."/>
            <person name="Jung M."/>
            <person name="Ginzburg D."/>
            <person name="Zhao K."/>
            <person name="Won S.Y."/>
            <person name="Oh T.-J."/>
            <person name="Yu Y."/>
            <person name="Kim N.-H."/>
            <person name="Lee O.R."/>
            <person name="Lee T.-H."/>
            <person name="Bashyal P."/>
            <person name="Kim T.-S."/>
            <person name="Lee W.-H."/>
            <person name="Kawkins C."/>
            <person name="Kim C.-K."/>
            <person name="Kim J.S."/>
            <person name="Ahn B.O."/>
            <person name="Rhee S.Y."/>
            <person name="Sohng J.K."/>
        </authorList>
    </citation>
    <scope>NUCLEOTIDE SEQUENCE</scope>
    <source>
        <tissue evidence="1">Leaf</tissue>
    </source>
</reference>
<protein>
    <submittedName>
        <fullName evidence="1">Uncharacterized protein</fullName>
    </submittedName>
</protein>
<gene>
    <name evidence="1" type="ORF">G2W53_041980</name>
</gene>
<organism evidence="1 2">
    <name type="scientific">Senna tora</name>
    <dbReference type="NCBI Taxonomy" id="362788"/>
    <lineage>
        <taxon>Eukaryota</taxon>
        <taxon>Viridiplantae</taxon>
        <taxon>Streptophyta</taxon>
        <taxon>Embryophyta</taxon>
        <taxon>Tracheophyta</taxon>
        <taxon>Spermatophyta</taxon>
        <taxon>Magnoliopsida</taxon>
        <taxon>eudicotyledons</taxon>
        <taxon>Gunneridae</taxon>
        <taxon>Pentapetalae</taxon>
        <taxon>rosids</taxon>
        <taxon>fabids</taxon>
        <taxon>Fabales</taxon>
        <taxon>Fabaceae</taxon>
        <taxon>Caesalpinioideae</taxon>
        <taxon>Cassia clade</taxon>
        <taxon>Senna</taxon>
    </lineage>
</organism>
<sequence>MWNPCWVAVYIGVPEEAKVAVIDVIMEALGALGADRVYSVIGRRKMSRGYCDGTVTALMLEVTATDKTIRIVVDFTTGLKGTRGQFDFFVKHRIRPSWLASTKGFRYGYTERQSITVLHHRAIDPPVQETSAELTSGDGVKEDAYEVSAAIELG</sequence>
<dbReference type="EMBL" id="JAAIUW010000013">
    <property type="protein sequence ID" value="KAF7802869.1"/>
    <property type="molecule type" value="Genomic_DNA"/>
</dbReference>
<comment type="caution">
    <text evidence="1">The sequence shown here is derived from an EMBL/GenBank/DDBJ whole genome shotgun (WGS) entry which is preliminary data.</text>
</comment>
<dbReference type="AlphaFoldDB" id="A0A834SG20"/>
<evidence type="ECO:0000313" key="1">
    <source>
        <dbReference type="EMBL" id="KAF7802869.1"/>
    </source>
</evidence>
<accession>A0A834SG20</accession>
<proteinExistence type="predicted"/>
<evidence type="ECO:0000313" key="2">
    <source>
        <dbReference type="Proteomes" id="UP000634136"/>
    </source>
</evidence>
<keyword evidence="2" id="KW-1185">Reference proteome</keyword>
<name>A0A834SG20_9FABA</name>